<feature type="domain" description="Rhamnogalacturonase A/B/Epimerase-like pectate lyase" evidence="1">
    <location>
        <begin position="68"/>
        <end position="123"/>
    </location>
</feature>
<sequence length="519" mass="58075">MKQLWILSLCSVMILSCQEKSTKNLKKTVWEDFVEAKKNGTTPILPDFSYSGYKYSEVPLPKVTYKVFNVKDFGAIPDDTISDKDAINKTIEAAKKNGEGIVYFPKGKYYINSGNDDNSIITINASKIVFRGEDQSNTILFFDRDLPPAHPKKLWTCPFAIKVTTKEKDEVITKITGDSKRETFAITVSDASRIKKGDWLIIEVKNNCKDLIEYDIAPLEPPKEWTAILKDGVQVNERHQVASVKGNTITLASPIHYDIQAKHNWVIKRFAHVDHVGFENLTFQGNWTKDFVHHRSAQDDGGWSILSINKAVDSWVNNCSFINVNRVLSFSSSASCTALNIIIDGKIGHAAVHSAGSTGVLLAKINDKAGMHHTTGVGGGSNTGTVIWRSKHPAHTCFEAHASQPRTTLFDNVEGGFFQGRAGGARFNLPNHGRHLVLWNYKETDSAETNFRFIATETWWWRIVPPIIVGFHGSGTTFKEDEVQILESLGTPVKPESLFEEQLKLRLGKLPKWLDDIND</sequence>
<gene>
    <name evidence="3" type="ORF">FUA24_15230</name>
</gene>
<reference evidence="3 4" key="1">
    <citation type="submission" date="2019-08" db="EMBL/GenBank/DDBJ databases">
        <title>Seonamhaeicola sediminis sp. nov., isolated from marine sediment.</title>
        <authorList>
            <person name="Cao W.R."/>
        </authorList>
    </citation>
    <scope>NUCLEOTIDE SEQUENCE [LARGE SCALE GENOMIC DNA]</scope>
    <source>
        <strain evidence="3 4">B011</strain>
    </source>
</reference>
<comment type="caution">
    <text evidence="3">The sequence shown here is derived from an EMBL/GenBank/DDBJ whole genome shotgun (WGS) entry which is preliminary data.</text>
</comment>
<dbReference type="SUPFAM" id="SSF51126">
    <property type="entry name" value="Pectin lyase-like"/>
    <property type="match status" value="1"/>
</dbReference>
<accession>A0A5D0HTM5</accession>
<proteinExistence type="predicted"/>
<dbReference type="PROSITE" id="PS51257">
    <property type="entry name" value="PROKAR_LIPOPROTEIN"/>
    <property type="match status" value="1"/>
</dbReference>
<evidence type="ECO:0000259" key="2">
    <source>
        <dbReference type="Pfam" id="PF16315"/>
    </source>
</evidence>
<evidence type="ECO:0000313" key="4">
    <source>
        <dbReference type="Proteomes" id="UP000323930"/>
    </source>
</evidence>
<evidence type="ECO:0000259" key="1">
    <source>
        <dbReference type="Pfam" id="PF12708"/>
    </source>
</evidence>
<dbReference type="InterPro" id="IPR024535">
    <property type="entry name" value="RHGA/B-epi-like_pectate_lyase"/>
</dbReference>
<name>A0A5D0HTM5_9FLAO</name>
<feature type="domain" description="DUF4955" evidence="2">
    <location>
        <begin position="370"/>
        <end position="516"/>
    </location>
</feature>
<dbReference type="Pfam" id="PF16315">
    <property type="entry name" value="DUF4955"/>
    <property type="match status" value="1"/>
</dbReference>
<evidence type="ECO:0000313" key="3">
    <source>
        <dbReference type="EMBL" id="TYA74665.1"/>
    </source>
</evidence>
<dbReference type="Gene3D" id="2.160.20.10">
    <property type="entry name" value="Single-stranded right-handed beta-helix, Pectin lyase-like"/>
    <property type="match status" value="1"/>
</dbReference>
<dbReference type="OrthoDB" id="188639at2"/>
<dbReference type="InterPro" id="IPR032532">
    <property type="entry name" value="DUF4955"/>
</dbReference>
<dbReference type="InterPro" id="IPR011050">
    <property type="entry name" value="Pectin_lyase_fold/virulence"/>
</dbReference>
<dbReference type="Pfam" id="PF12708">
    <property type="entry name" value="Pect-lyase_RHGA_epim"/>
    <property type="match status" value="1"/>
</dbReference>
<organism evidence="3 4">
    <name type="scientific">Seonamhaeicola marinus</name>
    <dbReference type="NCBI Taxonomy" id="1912246"/>
    <lineage>
        <taxon>Bacteria</taxon>
        <taxon>Pseudomonadati</taxon>
        <taxon>Bacteroidota</taxon>
        <taxon>Flavobacteriia</taxon>
        <taxon>Flavobacteriales</taxon>
        <taxon>Flavobacteriaceae</taxon>
    </lineage>
</organism>
<dbReference type="InterPro" id="IPR012334">
    <property type="entry name" value="Pectin_lyas_fold"/>
</dbReference>
<dbReference type="EMBL" id="VSDQ01000679">
    <property type="protein sequence ID" value="TYA74665.1"/>
    <property type="molecule type" value="Genomic_DNA"/>
</dbReference>
<dbReference type="AlphaFoldDB" id="A0A5D0HTM5"/>
<protein>
    <submittedName>
        <fullName evidence="3">DUF4955 domain-containing protein</fullName>
    </submittedName>
</protein>
<dbReference type="Proteomes" id="UP000323930">
    <property type="component" value="Unassembled WGS sequence"/>
</dbReference>
<dbReference type="RefSeq" id="WP_148543825.1">
    <property type="nucleotide sequence ID" value="NZ_VSDQ01000679.1"/>
</dbReference>
<keyword evidence="4" id="KW-1185">Reference proteome</keyword>